<keyword evidence="1 4" id="KW-0732">Signal</keyword>
<dbReference type="InterPro" id="IPR028994">
    <property type="entry name" value="Integrin_alpha_N"/>
</dbReference>
<name>A0ABU8ETQ5_9GAMM</name>
<dbReference type="RefSeq" id="WP_336435574.1">
    <property type="nucleotide sequence ID" value="NZ_JBAWKS010000001.1"/>
</dbReference>
<dbReference type="PANTHER" id="PTHR46580">
    <property type="entry name" value="SENSOR KINASE-RELATED"/>
    <property type="match status" value="1"/>
</dbReference>
<dbReference type="PANTHER" id="PTHR46580:SF4">
    <property type="entry name" value="ATP_GTP-BINDING PROTEIN"/>
    <property type="match status" value="1"/>
</dbReference>
<dbReference type="Pfam" id="PF13517">
    <property type="entry name" value="FG-GAP_3"/>
    <property type="match status" value="1"/>
</dbReference>
<accession>A0ABU8ETQ5</accession>
<dbReference type="PROSITE" id="PS50005">
    <property type="entry name" value="TPR"/>
    <property type="match status" value="1"/>
</dbReference>
<keyword evidence="2" id="KW-0802">TPR repeat</keyword>
<comment type="caution">
    <text evidence="6">The sequence shown here is derived from an EMBL/GenBank/DDBJ whole genome shotgun (WGS) entry which is preliminary data.</text>
</comment>
<dbReference type="InterPro" id="IPR011990">
    <property type="entry name" value="TPR-like_helical_dom_sf"/>
</dbReference>
<dbReference type="InterPro" id="IPR019734">
    <property type="entry name" value="TPR_rpt"/>
</dbReference>
<evidence type="ECO:0000256" key="1">
    <source>
        <dbReference type="ARBA" id="ARBA00022729"/>
    </source>
</evidence>
<reference evidence="6 7" key="1">
    <citation type="submission" date="2023-12" db="EMBL/GenBank/DDBJ databases">
        <title>Friends and Foes: Symbiotic and Algicidal bacterial influence on Karenia brevis blooms.</title>
        <authorList>
            <person name="Fei C."/>
            <person name="Mohamed A.R."/>
            <person name="Booker A."/>
            <person name="Arshad M."/>
            <person name="Klass S."/>
            <person name="Ahn S."/>
            <person name="Gilbert P.M."/>
            <person name="Heil C.A."/>
            <person name="Martinez J.M."/>
            <person name="Amin S.A."/>
        </authorList>
    </citation>
    <scope>NUCLEOTIDE SEQUENCE [LARGE SCALE GENOMIC DNA]</scope>
    <source>
        <strain evidence="6 7">CE15</strain>
    </source>
</reference>
<feature type="chain" id="PRO_5045962815" evidence="4">
    <location>
        <begin position="24"/>
        <end position="1089"/>
    </location>
</feature>
<feature type="region of interest" description="Disordered" evidence="3">
    <location>
        <begin position="1063"/>
        <end position="1089"/>
    </location>
</feature>
<sequence>MFHSIKFSLLILATFLVGCGPNATNQFKINEQMAHQNNLGVGQMGQFDYALAYTTFDELVTKYPEWQQVKINRIIALLNRNLEGDTEQALAAIEQVIQANPKNIQARYIRGLLKQHAGDIASAAIDFKFVLDTQQSDAYAAYFLAQGNAQQQQYQQALDWYQKAINYDPYLRSVYYGAFKASQQLRDRAKAKAYLQTFQKLKTNPRAQLAEIKYTRMGPLAEVKTVDATRTNKETISKSPLFKQPSTYQVSHKSVGFAANYQNDQTLLATFSSEPKLLNYKSSGFNESSAPWAKIGKVNAIAWADVNNDGYTDAYLMRKGANQLWLQDSLGQFTHSLFEGIEGDGSNTLNGAFFDADHDGDLDLLMVNKQGNISLLNNNLNGSFSNISEKLPEKVNSLNISGFIVQDFDNDRDTDILLLTANNQHLLIDNYLLWQYQVGELGDSLTNSSIENVIAADINSDGYIELYTVNENGQLLSWHRQAQGGYQQTQIKSPITLATDTNLHLAVADVVGNGELALLVTTSSGWAALTIKEDIATVVFEAKSSAPIVNFQPLALSASHGPTIAALTAQNDLVLWHSNNSINRFVTLSVSGLEQDADGMRSNASGIGTKIALRTGSRWTLTNTFKQSSSAGQSLQPVIIGIGNKSSADFVALEWSDGVYQTELNLQPGIHHITETQRQLASCPVLFVWNGEKFEYVSDILGVAGIGFAIGPGQYAEPRPWENFMLPNNLLKSKDGVYELLLTEPMEEVMYLDNARLEVYDLPPGWQLALDERMGINAPFPTGEAFVYQDFISPLNAFNGKHQDVTNSILLRDNIAAPIPEADKRFLGLTKEAHQLTVTFSEPINETNNPHLLIDGWVEYPYSQTSFSAWQAGEVYKPASLEVRTQDGQWHMLYTDFGYPAGMPRQMSLPLLNLPNGVDAIRLSARMEIFWDRIGLVYGQSLEQQSSKADSAIKREAPLLAASAEDFGFAKRSTLAQKRPHYDFEQSQPIWDTRYPTGYYSQLGDVTELVKEHDSALAIIGPGEGIRLQFAATQAPIKAGWQRVYVLSSKGWVKDMDMYTEDTSTVGPLPGEETKARNKLHSKYNTRFE</sequence>
<feature type="compositionally biased region" description="Basic residues" evidence="3">
    <location>
        <begin position="1077"/>
        <end position="1089"/>
    </location>
</feature>
<evidence type="ECO:0000259" key="5">
    <source>
        <dbReference type="Pfam" id="PF07593"/>
    </source>
</evidence>
<proteinExistence type="predicted"/>
<gene>
    <name evidence="6" type="ORF">WAE96_11810</name>
</gene>
<dbReference type="SMART" id="SM00028">
    <property type="entry name" value="TPR"/>
    <property type="match status" value="4"/>
</dbReference>
<feature type="signal peptide" evidence="4">
    <location>
        <begin position="1"/>
        <end position="23"/>
    </location>
</feature>
<dbReference type="Pfam" id="PF07593">
    <property type="entry name" value="UnbV_ASPIC"/>
    <property type="match status" value="1"/>
</dbReference>
<dbReference type="PROSITE" id="PS51257">
    <property type="entry name" value="PROKAR_LIPOPROTEIN"/>
    <property type="match status" value="1"/>
</dbReference>
<evidence type="ECO:0000313" key="6">
    <source>
        <dbReference type="EMBL" id="MEI4550351.1"/>
    </source>
</evidence>
<protein>
    <submittedName>
        <fullName evidence="6">FG-GAP-like repeat-containing protein</fullName>
    </submittedName>
</protein>
<keyword evidence="7" id="KW-1185">Reference proteome</keyword>
<dbReference type="Gene3D" id="1.25.40.10">
    <property type="entry name" value="Tetratricopeptide repeat domain"/>
    <property type="match status" value="1"/>
</dbReference>
<dbReference type="SUPFAM" id="SSF48452">
    <property type="entry name" value="TPR-like"/>
    <property type="match status" value="1"/>
</dbReference>
<dbReference type="InterPro" id="IPR011519">
    <property type="entry name" value="UnbV_ASPIC"/>
</dbReference>
<dbReference type="Gene3D" id="2.130.10.130">
    <property type="entry name" value="Integrin alpha, N-terminal"/>
    <property type="match status" value="1"/>
</dbReference>
<organism evidence="6 7">
    <name type="scientific">Pseudoalteromonas spongiae</name>
    <dbReference type="NCBI Taxonomy" id="298657"/>
    <lineage>
        <taxon>Bacteria</taxon>
        <taxon>Pseudomonadati</taxon>
        <taxon>Pseudomonadota</taxon>
        <taxon>Gammaproteobacteria</taxon>
        <taxon>Alteromonadales</taxon>
        <taxon>Pseudoalteromonadaceae</taxon>
        <taxon>Pseudoalteromonas</taxon>
    </lineage>
</organism>
<dbReference type="SUPFAM" id="SSF69318">
    <property type="entry name" value="Integrin alpha N-terminal domain"/>
    <property type="match status" value="1"/>
</dbReference>
<feature type="domain" description="ASPIC/UnbV" evidence="5">
    <location>
        <begin position="606"/>
        <end position="667"/>
    </location>
</feature>
<evidence type="ECO:0000256" key="4">
    <source>
        <dbReference type="SAM" id="SignalP"/>
    </source>
</evidence>
<evidence type="ECO:0000256" key="2">
    <source>
        <dbReference type="PROSITE-ProRule" id="PRU00339"/>
    </source>
</evidence>
<dbReference type="InterPro" id="IPR013517">
    <property type="entry name" value="FG-GAP"/>
</dbReference>
<dbReference type="Proteomes" id="UP001382455">
    <property type="component" value="Unassembled WGS sequence"/>
</dbReference>
<dbReference type="EMBL" id="JBAWKS010000001">
    <property type="protein sequence ID" value="MEI4550351.1"/>
    <property type="molecule type" value="Genomic_DNA"/>
</dbReference>
<feature type="repeat" description="TPR" evidence="2">
    <location>
        <begin position="138"/>
        <end position="171"/>
    </location>
</feature>
<evidence type="ECO:0000313" key="7">
    <source>
        <dbReference type="Proteomes" id="UP001382455"/>
    </source>
</evidence>
<evidence type="ECO:0000256" key="3">
    <source>
        <dbReference type="SAM" id="MobiDB-lite"/>
    </source>
</evidence>